<name>A0A239N6P6_9ACTN</name>
<dbReference type="RefSeq" id="WP_089329421.1">
    <property type="nucleotide sequence ID" value="NZ_FZOR01000036.1"/>
</dbReference>
<evidence type="ECO:0000313" key="3">
    <source>
        <dbReference type="Proteomes" id="UP000198318"/>
    </source>
</evidence>
<feature type="signal peptide" evidence="1">
    <location>
        <begin position="1"/>
        <end position="24"/>
    </location>
</feature>
<dbReference type="OrthoDB" id="3447380at2"/>
<reference evidence="2 3" key="1">
    <citation type="submission" date="2017-06" db="EMBL/GenBank/DDBJ databases">
        <authorList>
            <person name="Kim H.J."/>
            <person name="Triplett B.A."/>
        </authorList>
    </citation>
    <scope>NUCLEOTIDE SEQUENCE [LARGE SCALE GENOMIC DNA]</scope>
    <source>
        <strain evidence="2 3">DSM 44715</strain>
    </source>
</reference>
<evidence type="ECO:0008006" key="4">
    <source>
        <dbReference type="Google" id="ProtNLM"/>
    </source>
</evidence>
<dbReference type="Proteomes" id="UP000198318">
    <property type="component" value="Unassembled WGS sequence"/>
</dbReference>
<evidence type="ECO:0000256" key="1">
    <source>
        <dbReference type="SAM" id="SignalP"/>
    </source>
</evidence>
<sequence length="544" mass="58557">MRRLLALLAVLTTVLSLTAVPAAAVPYPVLRSVTVLTPGATTRLEVSATSETDISKVRALVHPLGGDESTAVDGFELVEGTAKDGVWRTKSALTVGEGRWGVDVELTNDYRTLVFNDRAVIENGADTVLTEVEIGPTTIDVENTRGTFKGRLLSKAADGSLQPVANATLRLAGPDGQTTTAVTGADGRAAGTAEFTKGGDAFLEFRGDAAYRPVKSAATRITKQRLKTRLSLSMPDRLIVGDKVTVSGRLERLSRDGVWGPLAGKELDLQFDPATGGDWHTIAAPITDADGNYSVHVTITASGGWVVDFANDPVNLPDDYYGYELSYAGTNVRTVAYRTSMTGFNPGPEPVALDRMLTGGGTILRKMADGTWAPAPAIGTVVLQFSTDGKSWTNKSAQVFDGDGSFHFEVPPMRDGYWRAIVPAGDYTEPYTSWVDYIDVKYRTSMTSFNASPEPVSKGKTITVKGLLYRYRPESSRAPGAKISVYFKAVGTSTWKWMADTKTGSDGWFRKTFTASKDGTWMAKYPGSTTYLPSNAPTDYVDVR</sequence>
<proteinExistence type="predicted"/>
<accession>A0A239N6P6</accession>
<gene>
    <name evidence="2" type="ORF">SAMN05443665_103651</name>
</gene>
<evidence type="ECO:0000313" key="2">
    <source>
        <dbReference type="EMBL" id="SNT50114.1"/>
    </source>
</evidence>
<keyword evidence="3" id="KW-1185">Reference proteome</keyword>
<keyword evidence="1" id="KW-0732">Signal</keyword>
<feature type="chain" id="PRO_5012353790" description="Ig-like domain (Group 3)" evidence="1">
    <location>
        <begin position="25"/>
        <end position="544"/>
    </location>
</feature>
<protein>
    <recommendedName>
        <fullName evidence="4">Ig-like domain (Group 3)</fullName>
    </recommendedName>
</protein>
<dbReference type="EMBL" id="FZOR01000036">
    <property type="protein sequence ID" value="SNT50114.1"/>
    <property type="molecule type" value="Genomic_DNA"/>
</dbReference>
<dbReference type="AlphaFoldDB" id="A0A239N6P6"/>
<organism evidence="2 3">
    <name type="scientific">Actinomadura meyerae</name>
    <dbReference type="NCBI Taxonomy" id="240840"/>
    <lineage>
        <taxon>Bacteria</taxon>
        <taxon>Bacillati</taxon>
        <taxon>Actinomycetota</taxon>
        <taxon>Actinomycetes</taxon>
        <taxon>Streptosporangiales</taxon>
        <taxon>Thermomonosporaceae</taxon>
        <taxon>Actinomadura</taxon>
    </lineage>
</organism>